<dbReference type="PRINTS" id="PR00507">
    <property type="entry name" value="N12N6MTFRASE"/>
</dbReference>
<proteinExistence type="predicted"/>
<dbReference type="InterPro" id="IPR029063">
    <property type="entry name" value="SAM-dependent_MTases_sf"/>
</dbReference>
<reference evidence="2 4" key="1">
    <citation type="submission" date="2023-12" db="EMBL/GenBank/DDBJ databases">
        <title>A. evansii MAY27, complete genome.</title>
        <authorList>
            <person name="Wang Y."/>
        </authorList>
    </citation>
    <scope>NUCLEOTIDE SEQUENCE [LARGE SCALE GENOMIC DNA]</scope>
    <source>
        <strain evidence="2 4">MAY27</strain>
    </source>
</reference>
<dbReference type="EMBL" id="CP141259">
    <property type="protein sequence ID" value="WRL48266.1"/>
    <property type="molecule type" value="Genomic_DNA"/>
</dbReference>
<dbReference type="InterPro" id="IPR031339">
    <property type="entry name" value="DUF4942"/>
</dbReference>
<organism evidence="2 4">
    <name type="scientific">Aromatoleum evansii</name>
    <name type="common">Azoarcus evansii</name>
    <dbReference type="NCBI Taxonomy" id="59406"/>
    <lineage>
        <taxon>Bacteria</taxon>
        <taxon>Pseudomonadati</taxon>
        <taxon>Pseudomonadota</taxon>
        <taxon>Betaproteobacteria</taxon>
        <taxon>Rhodocyclales</taxon>
        <taxon>Rhodocyclaceae</taxon>
        <taxon>Aromatoleum</taxon>
    </lineage>
</organism>
<keyword evidence="4" id="KW-1185">Reference proteome</keyword>
<accession>A0ABZ1AUG6</accession>
<evidence type="ECO:0000259" key="1">
    <source>
        <dbReference type="Pfam" id="PF13708"/>
    </source>
</evidence>
<feature type="domain" description="DUF4942" evidence="1">
    <location>
        <begin position="86"/>
        <end position="265"/>
    </location>
</feature>
<evidence type="ECO:0000313" key="3">
    <source>
        <dbReference type="EMBL" id="WRL48336.1"/>
    </source>
</evidence>
<dbReference type="PROSITE" id="PS00092">
    <property type="entry name" value="N6_MTASE"/>
    <property type="match status" value="1"/>
</dbReference>
<dbReference type="EMBL" id="CP141259">
    <property type="protein sequence ID" value="WRL48336.1"/>
    <property type="molecule type" value="Genomic_DNA"/>
</dbReference>
<dbReference type="Proteomes" id="UP001626593">
    <property type="component" value="Chromosome"/>
</dbReference>
<name>A0ABZ1AUG6_AROEV</name>
<evidence type="ECO:0000313" key="2">
    <source>
        <dbReference type="EMBL" id="WRL48266.1"/>
    </source>
</evidence>
<protein>
    <submittedName>
        <fullName evidence="2">DUF4942 domain-containing protein</fullName>
    </submittedName>
</protein>
<dbReference type="Gene3D" id="3.40.50.150">
    <property type="entry name" value="Vaccinia Virus protein VP39"/>
    <property type="match status" value="1"/>
</dbReference>
<evidence type="ECO:0000313" key="4">
    <source>
        <dbReference type="Proteomes" id="UP001626593"/>
    </source>
</evidence>
<dbReference type="RefSeq" id="WP_407280583.1">
    <property type="nucleotide sequence ID" value="NZ_CP141259.1"/>
</dbReference>
<dbReference type="Pfam" id="PF13708">
    <property type="entry name" value="DUF4942"/>
    <property type="match status" value="1"/>
</dbReference>
<dbReference type="SUPFAM" id="SSF53335">
    <property type="entry name" value="S-adenosyl-L-methionine-dependent methyltransferases"/>
    <property type="match status" value="1"/>
</dbReference>
<dbReference type="InterPro" id="IPR002052">
    <property type="entry name" value="DNA_methylase_N6_adenine_CS"/>
</dbReference>
<dbReference type="CDD" id="cd02440">
    <property type="entry name" value="AdoMet_MTases"/>
    <property type="match status" value="1"/>
</dbReference>
<gene>
    <name evidence="2" type="ORF">U5817_09535</name>
    <name evidence="3" type="ORF">U5817_09885</name>
</gene>
<sequence length="538" mass="59922">MGASDLIGGDESDWIASEFFAPAATDMVDGLMGQYLSMRRRVEEMAEMMTGETAGALSYFLEANARDQRYGAPSIGGLFQVDRALAALNAAYWSKAMNLTDVLDAMPQARRDEWNKSIREHATPEFEEETVRATLQDLLMSRSKFFAERVDGIFRALSGEHVTNSPMGFGKRMILAGIHNGYNSTERVGYINDLRCVIAKFMGRDEPGWNASNAVVDAARRDHGEWITIDGGALRLRVYLKGTAHLEVHPDMAWRLNCVLAQLYPTAIPSEFRQKPKKKLKEFEMIQRPLPFAVLEVLADMEPAYTVEKTDNWRNPHRHIPIPNAARFRYGADTKAGRSEAEHILASIGGVKAKEGHWQFDYPPQDVITEIVCSGCMPDQKTHQFYPTPERLARIAVELAEIGPDDTVLEPSAGIGGIADLLPHDRMRCIEISDLHCKVLQAKGYDATRADFMDWHTRTRDRFDRVVMNPPFREGMALAHLEAAAALMKEGGRIVAILPASMQGKALLPGWAHAWSQTYTGEFAGTGVAVSILTAERL</sequence>